<dbReference type="PROSITE" id="PS00105">
    <property type="entry name" value="AA_TRANSFER_CLASS_1"/>
    <property type="match status" value="1"/>
</dbReference>
<comment type="caution">
    <text evidence="9">The sequence shown here is derived from an EMBL/GenBank/DDBJ whole genome shotgun (WGS) entry which is preliminary data.</text>
</comment>
<dbReference type="InterPro" id="IPR015422">
    <property type="entry name" value="PyrdxlP-dep_Trfase_small"/>
</dbReference>
<evidence type="ECO:0000313" key="10">
    <source>
        <dbReference type="Proteomes" id="UP000281343"/>
    </source>
</evidence>
<dbReference type="RefSeq" id="WP_121897364.1">
    <property type="nucleotide sequence ID" value="NZ_RCNT01000003.1"/>
</dbReference>
<evidence type="ECO:0000256" key="2">
    <source>
        <dbReference type="ARBA" id="ARBA00007441"/>
    </source>
</evidence>
<dbReference type="GO" id="GO:0030170">
    <property type="term" value="F:pyridoxal phosphate binding"/>
    <property type="evidence" value="ECO:0007669"/>
    <property type="project" value="InterPro"/>
</dbReference>
<dbReference type="Proteomes" id="UP000281343">
    <property type="component" value="Unassembled WGS sequence"/>
</dbReference>
<organism evidence="9 10">
    <name type="scientific">Rhodophyticola porphyridii</name>
    <dbReference type="NCBI Taxonomy" id="1852017"/>
    <lineage>
        <taxon>Bacteria</taxon>
        <taxon>Pseudomonadati</taxon>
        <taxon>Pseudomonadota</taxon>
        <taxon>Alphaproteobacteria</taxon>
        <taxon>Rhodobacterales</taxon>
        <taxon>Roseobacteraceae</taxon>
        <taxon>Rhodophyticola</taxon>
    </lineage>
</organism>
<evidence type="ECO:0000259" key="8">
    <source>
        <dbReference type="Pfam" id="PF00155"/>
    </source>
</evidence>
<dbReference type="EMBL" id="RCNT01000003">
    <property type="protein sequence ID" value="RMA42579.1"/>
    <property type="molecule type" value="Genomic_DNA"/>
</dbReference>
<evidence type="ECO:0000256" key="5">
    <source>
        <dbReference type="ARBA" id="ARBA00022679"/>
    </source>
</evidence>
<dbReference type="InterPro" id="IPR000796">
    <property type="entry name" value="Asp_trans"/>
</dbReference>
<keyword evidence="4 7" id="KW-0032">Aminotransferase</keyword>
<dbReference type="GO" id="GO:0004069">
    <property type="term" value="F:L-aspartate:2-oxoglutarate aminotransferase activity"/>
    <property type="evidence" value="ECO:0007669"/>
    <property type="project" value="TreeGrafter"/>
</dbReference>
<name>A0A3L9Y179_9RHOB</name>
<dbReference type="InterPro" id="IPR004838">
    <property type="entry name" value="NHTrfase_class1_PyrdxlP-BS"/>
</dbReference>
<evidence type="ECO:0000256" key="3">
    <source>
        <dbReference type="ARBA" id="ARBA00011738"/>
    </source>
</evidence>
<keyword evidence="5 7" id="KW-0808">Transferase</keyword>
<evidence type="ECO:0000256" key="7">
    <source>
        <dbReference type="RuleBase" id="RU000481"/>
    </source>
</evidence>
<dbReference type="GO" id="GO:0033585">
    <property type="term" value="P:L-phenylalanine biosynthetic process from chorismate via phenylpyruvate"/>
    <property type="evidence" value="ECO:0007669"/>
    <property type="project" value="TreeGrafter"/>
</dbReference>
<dbReference type="SUPFAM" id="SSF53383">
    <property type="entry name" value="PLP-dependent transferases"/>
    <property type="match status" value="1"/>
</dbReference>
<comment type="subunit">
    <text evidence="3">Homodimer.</text>
</comment>
<dbReference type="CDD" id="cd00609">
    <property type="entry name" value="AAT_like"/>
    <property type="match status" value="1"/>
</dbReference>
<dbReference type="EC" id="2.6.1.-" evidence="7"/>
<feature type="domain" description="Aminotransferase class I/classII large" evidence="8">
    <location>
        <begin position="28"/>
        <end position="388"/>
    </location>
</feature>
<dbReference type="GO" id="GO:0042802">
    <property type="term" value="F:identical protein binding"/>
    <property type="evidence" value="ECO:0007669"/>
    <property type="project" value="TreeGrafter"/>
</dbReference>
<dbReference type="AlphaFoldDB" id="A0A3L9Y179"/>
<dbReference type="NCBIfam" id="NF006719">
    <property type="entry name" value="PRK09257.1"/>
    <property type="match status" value="1"/>
</dbReference>
<gene>
    <name evidence="9" type="ORF">D9R08_07185</name>
</gene>
<keyword evidence="6" id="KW-0663">Pyridoxal phosphate</keyword>
<protein>
    <recommendedName>
        <fullName evidence="7">Aminotransferase</fullName>
        <ecNumber evidence="7">2.6.1.-</ecNumber>
    </recommendedName>
</protein>
<dbReference type="OrthoDB" id="9766445at2"/>
<evidence type="ECO:0000256" key="4">
    <source>
        <dbReference type="ARBA" id="ARBA00022576"/>
    </source>
</evidence>
<evidence type="ECO:0000256" key="6">
    <source>
        <dbReference type="ARBA" id="ARBA00022898"/>
    </source>
</evidence>
<accession>A0A3L9Y179</accession>
<evidence type="ECO:0000256" key="1">
    <source>
        <dbReference type="ARBA" id="ARBA00001933"/>
    </source>
</evidence>
<evidence type="ECO:0000313" key="9">
    <source>
        <dbReference type="EMBL" id="RMA42579.1"/>
    </source>
</evidence>
<comment type="similarity">
    <text evidence="2 7">Belongs to the class-I pyridoxal-phosphate-dependent aminotransferase family.</text>
</comment>
<proteinExistence type="inferred from homology"/>
<dbReference type="Gene3D" id="3.90.1150.10">
    <property type="entry name" value="Aspartate Aminotransferase, domain 1"/>
    <property type="match status" value="1"/>
</dbReference>
<dbReference type="InterPro" id="IPR015424">
    <property type="entry name" value="PyrdxlP-dep_Trfase"/>
</dbReference>
<dbReference type="PANTHER" id="PTHR11879:SF22">
    <property type="entry name" value="ASPARTATE AMINOTRANSFERASE, MITOCHONDRIAL"/>
    <property type="match status" value="1"/>
</dbReference>
<dbReference type="PANTHER" id="PTHR11879">
    <property type="entry name" value="ASPARTATE AMINOTRANSFERASE"/>
    <property type="match status" value="1"/>
</dbReference>
<reference evidence="9 10" key="1">
    <citation type="submission" date="2018-10" db="EMBL/GenBank/DDBJ databases">
        <authorList>
            <person name="Jung H.S."/>
            <person name="Jeon C.O."/>
        </authorList>
    </citation>
    <scope>NUCLEOTIDE SEQUENCE [LARGE SCALE GENOMIC DNA]</scope>
    <source>
        <strain evidence="9 10">MA-7-27</strain>
    </source>
</reference>
<dbReference type="Gene3D" id="3.40.640.10">
    <property type="entry name" value="Type I PLP-dependent aspartate aminotransferase-like (Major domain)"/>
    <property type="match status" value="1"/>
</dbReference>
<comment type="cofactor">
    <cofactor evidence="1 7">
        <name>pyridoxal 5'-phosphate</name>
        <dbReference type="ChEBI" id="CHEBI:597326"/>
    </cofactor>
</comment>
<dbReference type="PRINTS" id="PR00799">
    <property type="entry name" value="TRANSAMINASE"/>
</dbReference>
<dbReference type="GO" id="GO:0004838">
    <property type="term" value="F:L-tyrosine-2-oxoglutarate transaminase activity"/>
    <property type="evidence" value="ECO:0007669"/>
    <property type="project" value="TreeGrafter"/>
</dbReference>
<dbReference type="InterPro" id="IPR015421">
    <property type="entry name" value="PyrdxlP-dep_Trfase_major"/>
</dbReference>
<dbReference type="Pfam" id="PF00155">
    <property type="entry name" value="Aminotran_1_2"/>
    <property type="match status" value="1"/>
</dbReference>
<dbReference type="InterPro" id="IPR004839">
    <property type="entry name" value="Aminotransferase_I/II_large"/>
</dbReference>
<dbReference type="GO" id="GO:0005829">
    <property type="term" value="C:cytosol"/>
    <property type="evidence" value="ECO:0007669"/>
    <property type="project" value="TreeGrafter"/>
</dbReference>
<sequence length="394" mass="42377">MFDAVSLPETDQILRLMAIYAGDDRPLKVDLGVGVYRSPDGRTPVMAAVKQAEQRIWQNQNTKSYVGLAGDPAFHGAMRSLVLGDAVPVGRVAAAAAPGGTGAIRQILEMTKRLTPDAAVWLSDPTWPNHSSIARYLGLTIRTYRYYDAETGGLDRAGMMADLSAAAPGDLVLLHACCHNPTGVELSLQDWQAIGATLETTGAIPFIDMAYQGFGNSLEEDAAGTRLLAGMLPETLIAASCSKNFGLYRDRVGIAIAVTSGETAQGAAQAMLAYFNRQNYSFPPDHGARVVETILGDPILTDIWRTELRGMREGMNATRAAFAEALRVETGSDRFGFLGSHRGMFSLIGATPEQVDRLREEHAIYVVRDGRMNVAGLTPDAIPHVARAMAEVLI</sequence>
<keyword evidence="10" id="KW-1185">Reference proteome</keyword>